<dbReference type="Pfam" id="PF01243">
    <property type="entry name" value="PNPOx_N"/>
    <property type="match status" value="1"/>
</dbReference>
<dbReference type="InterPro" id="IPR012349">
    <property type="entry name" value="Split_barrel_FMN-bd"/>
</dbReference>
<organism evidence="2 3">
    <name type="scientific">Candidatus Dojkabacteria bacterium</name>
    <dbReference type="NCBI Taxonomy" id="2099670"/>
    <lineage>
        <taxon>Bacteria</taxon>
        <taxon>Candidatus Dojkabacteria</taxon>
    </lineage>
</organism>
<proteinExistence type="predicted"/>
<reference evidence="2" key="2">
    <citation type="journal article" date="2021" name="Microbiome">
        <title>Successional dynamics and alternative stable states in a saline activated sludge microbial community over 9 years.</title>
        <authorList>
            <person name="Wang Y."/>
            <person name="Ye J."/>
            <person name="Ju F."/>
            <person name="Liu L."/>
            <person name="Boyd J.A."/>
            <person name="Deng Y."/>
            <person name="Parks D.H."/>
            <person name="Jiang X."/>
            <person name="Yin X."/>
            <person name="Woodcroft B.J."/>
            <person name="Tyson G.W."/>
            <person name="Hugenholtz P."/>
            <person name="Polz M.F."/>
            <person name="Zhang T."/>
        </authorList>
    </citation>
    <scope>NUCLEOTIDE SEQUENCE</scope>
    <source>
        <strain evidence="2">HKST-UBA13</strain>
    </source>
</reference>
<sequence>MSDLIKTFLENNKLVTIATEDSGNPWICNVYYASDDDLNLYFLSSIEENHSKHIEENNNIAFTVVWFNPDNLSDRKSVQAKGKIEIVGVGKELIHGLKIYTKKFGRNYKELHNELEHKLSDMRLYVIRTSYIKYWDDEQKKLGNDRVQEFNF</sequence>
<dbReference type="EMBL" id="JAGQLJ010000021">
    <property type="protein sequence ID" value="MCA9380852.1"/>
    <property type="molecule type" value="Genomic_DNA"/>
</dbReference>
<accession>A0A955L0B4</accession>
<evidence type="ECO:0000313" key="3">
    <source>
        <dbReference type="Proteomes" id="UP000775877"/>
    </source>
</evidence>
<reference evidence="2" key="1">
    <citation type="submission" date="2020-04" db="EMBL/GenBank/DDBJ databases">
        <authorList>
            <person name="Zhang T."/>
        </authorList>
    </citation>
    <scope>NUCLEOTIDE SEQUENCE</scope>
    <source>
        <strain evidence="2">HKST-UBA13</strain>
    </source>
</reference>
<gene>
    <name evidence="2" type="ORF">KC678_01165</name>
</gene>
<dbReference type="AlphaFoldDB" id="A0A955L0B4"/>
<comment type="caution">
    <text evidence="2">The sequence shown here is derived from an EMBL/GenBank/DDBJ whole genome shotgun (WGS) entry which is preliminary data.</text>
</comment>
<dbReference type="Proteomes" id="UP000775877">
    <property type="component" value="Unassembled WGS sequence"/>
</dbReference>
<feature type="domain" description="Pyridoxamine 5'-phosphate oxidase N-terminal" evidence="1">
    <location>
        <begin position="2"/>
        <end position="135"/>
    </location>
</feature>
<evidence type="ECO:0000259" key="1">
    <source>
        <dbReference type="Pfam" id="PF01243"/>
    </source>
</evidence>
<dbReference type="SUPFAM" id="SSF50475">
    <property type="entry name" value="FMN-binding split barrel"/>
    <property type="match status" value="1"/>
</dbReference>
<dbReference type="InterPro" id="IPR011576">
    <property type="entry name" value="Pyridox_Oxase_N"/>
</dbReference>
<evidence type="ECO:0000313" key="2">
    <source>
        <dbReference type="EMBL" id="MCA9380852.1"/>
    </source>
</evidence>
<protein>
    <submittedName>
        <fullName evidence="2">Pyridoxamine 5'-phosphate oxidase family protein</fullName>
    </submittedName>
</protein>
<name>A0A955L0B4_9BACT</name>
<dbReference type="Gene3D" id="2.30.110.10">
    <property type="entry name" value="Electron Transport, Fmn-binding Protein, Chain A"/>
    <property type="match status" value="1"/>
</dbReference>